<dbReference type="SUPFAM" id="SSF103473">
    <property type="entry name" value="MFS general substrate transporter"/>
    <property type="match status" value="1"/>
</dbReference>
<evidence type="ECO:0000313" key="5">
    <source>
        <dbReference type="EMBL" id="LAA04343.1"/>
    </source>
</evidence>
<evidence type="ECO:0000256" key="1">
    <source>
        <dbReference type="ARBA" id="ARBA00022692"/>
    </source>
</evidence>
<feature type="transmembrane region" description="Helical" evidence="4">
    <location>
        <begin position="15"/>
        <end position="36"/>
    </location>
</feature>
<dbReference type="Gene3D" id="1.20.1250.20">
    <property type="entry name" value="MFS general substrate transporter like domains"/>
    <property type="match status" value="2"/>
</dbReference>
<feature type="transmembrane region" description="Helical" evidence="4">
    <location>
        <begin position="206"/>
        <end position="228"/>
    </location>
</feature>
<dbReference type="EMBL" id="IAAA01012403">
    <property type="protein sequence ID" value="LAA04343.1"/>
    <property type="molecule type" value="mRNA"/>
</dbReference>
<dbReference type="PANTHER" id="PTHR23121">
    <property type="entry name" value="SODIUM-DEPENDENT GLUCOSE TRANSPORTER 1"/>
    <property type="match status" value="1"/>
</dbReference>
<sequence>MISLSTRHARIIKTFNLYACFIVLGLCAAITGPTLIDLTRIVNTDIATIAFIYTGRSCGYIGGSFIGGIIFDMFSKKQLILTTGQLITSITMIGVPWSRDIKTLTIWMIVNGFTLGALDTGANVCCLNLWGKDSGPYFQALHFMFGFGGLIAPLVAAPFLGDYSEYDEMKSNMTLTANDSDYPIPTEAMFLNASSITSAEIPRVTYAYICIGAISFLVSLLFFVMSIISPIDESGRKPEETESGNRSFGFTAIIVTLTSILVTTAMGTEVGYAQMLTTYAVKGPLHLTPTTGSYMTSTYWAAFTVTRFAAIFLSVKFSHLTILVFDVIVTFLGGLVLLIFATHYDWALWVASIFLGVGIASFFPASVSWIEKYINITNKIASTFPIVASFGEMLIPYAINYFIETKPKVFIYVVIGSCALAIIVTFFMYLILRNAPGKYTIKRRVVYVSKESHI</sequence>
<feature type="transmembrane region" description="Helical" evidence="4">
    <location>
        <begin position="409"/>
        <end position="432"/>
    </location>
</feature>
<accession>A0A2L2Y873</accession>
<dbReference type="InterPro" id="IPR011701">
    <property type="entry name" value="MFS"/>
</dbReference>
<feature type="transmembrane region" description="Helical" evidence="4">
    <location>
        <begin position="320"/>
        <end position="340"/>
    </location>
</feature>
<feature type="transmembrane region" description="Helical" evidence="4">
    <location>
        <begin position="346"/>
        <end position="370"/>
    </location>
</feature>
<feature type="transmembrane region" description="Helical" evidence="4">
    <location>
        <begin position="382"/>
        <end position="403"/>
    </location>
</feature>
<dbReference type="Pfam" id="PF07690">
    <property type="entry name" value="MFS_1"/>
    <property type="match status" value="1"/>
</dbReference>
<feature type="transmembrane region" description="Helical" evidence="4">
    <location>
        <begin position="141"/>
        <end position="161"/>
    </location>
</feature>
<keyword evidence="3 4" id="KW-0472">Membrane</keyword>
<organism evidence="5">
    <name type="scientific">Parasteatoda tepidariorum</name>
    <name type="common">Common house spider</name>
    <name type="synonym">Achaearanea tepidariorum</name>
    <dbReference type="NCBI Taxonomy" id="114398"/>
    <lineage>
        <taxon>Eukaryota</taxon>
        <taxon>Metazoa</taxon>
        <taxon>Ecdysozoa</taxon>
        <taxon>Arthropoda</taxon>
        <taxon>Chelicerata</taxon>
        <taxon>Arachnida</taxon>
        <taxon>Araneae</taxon>
        <taxon>Araneomorphae</taxon>
        <taxon>Entelegynae</taxon>
        <taxon>Araneoidea</taxon>
        <taxon>Theridiidae</taxon>
        <taxon>Parasteatoda</taxon>
    </lineage>
</organism>
<feature type="transmembrane region" description="Helical" evidence="4">
    <location>
        <begin position="248"/>
        <end position="273"/>
    </location>
</feature>
<keyword evidence="5" id="KW-0813">Transport</keyword>
<protein>
    <submittedName>
        <fullName evidence="5">Sodium-dependent glucose transporter 1</fullName>
    </submittedName>
</protein>
<dbReference type="OrthoDB" id="6365769at2759"/>
<feature type="transmembrane region" description="Helical" evidence="4">
    <location>
        <begin position="104"/>
        <end position="129"/>
    </location>
</feature>
<dbReference type="GO" id="GO:0022857">
    <property type="term" value="F:transmembrane transporter activity"/>
    <property type="evidence" value="ECO:0007669"/>
    <property type="project" value="InterPro"/>
</dbReference>
<evidence type="ECO:0000256" key="4">
    <source>
        <dbReference type="SAM" id="Phobius"/>
    </source>
</evidence>
<dbReference type="InterPro" id="IPR036259">
    <property type="entry name" value="MFS_trans_sf"/>
</dbReference>
<feature type="transmembrane region" description="Helical" evidence="4">
    <location>
        <begin position="48"/>
        <end position="71"/>
    </location>
</feature>
<evidence type="ECO:0000256" key="3">
    <source>
        <dbReference type="ARBA" id="ARBA00023136"/>
    </source>
</evidence>
<keyword evidence="5" id="KW-0762">Sugar transport</keyword>
<name>A0A2L2Y873_PARTP</name>
<evidence type="ECO:0000256" key="2">
    <source>
        <dbReference type="ARBA" id="ARBA00022989"/>
    </source>
</evidence>
<keyword evidence="2 4" id="KW-1133">Transmembrane helix</keyword>
<proteinExistence type="evidence at transcript level"/>
<reference evidence="5" key="1">
    <citation type="journal article" date="2016" name="Mol. Ecol. Resour.">
        <title>Evaluation of the impact of RNA preservation methods of spiders for de novo transcriptome assembly.</title>
        <authorList>
            <person name="Kono N."/>
            <person name="Nakamura H."/>
            <person name="Ito Y."/>
            <person name="Tomita M."/>
            <person name="Arakawa K."/>
        </authorList>
    </citation>
    <scope>NUCLEOTIDE SEQUENCE</scope>
    <source>
        <tissue evidence="5">Whole body</tissue>
    </source>
</reference>
<keyword evidence="1 4" id="KW-0812">Transmembrane</keyword>
<feature type="transmembrane region" description="Helical" evidence="4">
    <location>
        <begin position="293"/>
        <end position="313"/>
    </location>
</feature>
<dbReference type="EMBL" id="IAAA01012404">
    <property type="protein sequence ID" value="LAA04347.1"/>
    <property type="molecule type" value="mRNA"/>
</dbReference>
<dbReference type="AlphaFoldDB" id="A0A2L2Y873"/>
<dbReference type="PANTHER" id="PTHR23121:SF9">
    <property type="entry name" value="SODIUM-DEPENDENT GLUCOSE TRANSPORTER 1"/>
    <property type="match status" value="1"/>
</dbReference>